<proteinExistence type="predicted"/>
<keyword evidence="3" id="KW-1185">Reference proteome</keyword>
<dbReference type="AlphaFoldDB" id="A0A371DW33"/>
<reference evidence="2 3" key="1">
    <citation type="journal article" date="2018" name="Biotechnol. Biofuels">
        <title>Integrative visual omics of the white-rot fungus Polyporus brumalis exposes the biotechnological potential of its oxidative enzymes for delignifying raw plant biomass.</title>
        <authorList>
            <person name="Miyauchi S."/>
            <person name="Rancon A."/>
            <person name="Drula E."/>
            <person name="Hage H."/>
            <person name="Chaduli D."/>
            <person name="Favel A."/>
            <person name="Grisel S."/>
            <person name="Henrissat B."/>
            <person name="Herpoel-Gimbert I."/>
            <person name="Ruiz-Duenas F.J."/>
            <person name="Chevret D."/>
            <person name="Hainaut M."/>
            <person name="Lin J."/>
            <person name="Wang M."/>
            <person name="Pangilinan J."/>
            <person name="Lipzen A."/>
            <person name="Lesage-Meessen L."/>
            <person name="Navarro D."/>
            <person name="Riley R."/>
            <person name="Grigoriev I.V."/>
            <person name="Zhou S."/>
            <person name="Raouche S."/>
            <person name="Rosso M.N."/>
        </authorList>
    </citation>
    <scope>NUCLEOTIDE SEQUENCE [LARGE SCALE GENOMIC DNA]</scope>
    <source>
        <strain evidence="2 3">BRFM 1820</strain>
    </source>
</reference>
<protein>
    <submittedName>
        <fullName evidence="2">Uncharacterized protein</fullName>
    </submittedName>
</protein>
<organism evidence="2 3">
    <name type="scientific">Lentinus brumalis</name>
    <dbReference type="NCBI Taxonomy" id="2498619"/>
    <lineage>
        <taxon>Eukaryota</taxon>
        <taxon>Fungi</taxon>
        <taxon>Dikarya</taxon>
        <taxon>Basidiomycota</taxon>
        <taxon>Agaricomycotina</taxon>
        <taxon>Agaricomycetes</taxon>
        <taxon>Polyporales</taxon>
        <taxon>Polyporaceae</taxon>
        <taxon>Lentinus</taxon>
    </lineage>
</organism>
<evidence type="ECO:0000256" key="1">
    <source>
        <dbReference type="SAM" id="MobiDB-lite"/>
    </source>
</evidence>
<accession>A0A371DW33</accession>
<feature type="compositionally biased region" description="Low complexity" evidence="1">
    <location>
        <begin position="1"/>
        <end position="14"/>
    </location>
</feature>
<name>A0A371DW33_9APHY</name>
<sequence>MGSLLSVPASSGSSFESDPRRAANSFPTISDDSEQSPLLDPPPISSEAEYGDTDDDNDEVIEDFIKADRDTKLFGNTPEAVEKQWAAKHVPVAKLPNACHPPSHTSETYDAPIAGRPLLHYGIGFKADELVRFAEKHQKLSAETRPVMFGMFTAKALARYLGIRPGVELAVVRPLSVDYAWVIAWYRTTGKFREPRVSKGAKHIIVKDVERILGEAREPLWWWDDCWTCSGNDRRGNGLRPGTQLRPATQFWTHRIV</sequence>
<gene>
    <name evidence="2" type="ORF">OH76DRAFT_1510654</name>
</gene>
<dbReference type="Proteomes" id="UP000256964">
    <property type="component" value="Unassembled WGS sequence"/>
</dbReference>
<dbReference type="EMBL" id="KZ857380">
    <property type="protein sequence ID" value="RDX56756.1"/>
    <property type="molecule type" value="Genomic_DNA"/>
</dbReference>
<evidence type="ECO:0000313" key="3">
    <source>
        <dbReference type="Proteomes" id="UP000256964"/>
    </source>
</evidence>
<feature type="region of interest" description="Disordered" evidence="1">
    <location>
        <begin position="1"/>
        <end position="56"/>
    </location>
</feature>
<evidence type="ECO:0000313" key="2">
    <source>
        <dbReference type="EMBL" id="RDX56756.1"/>
    </source>
</evidence>